<evidence type="ECO:0000256" key="3">
    <source>
        <dbReference type="PROSITE-ProRule" id="PRU00335"/>
    </source>
</evidence>
<dbReference type="RefSeq" id="WP_121127511.1">
    <property type="nucleotide sequence ID" value="NZ_JBHUFK010000020.1"/>
</dbReference>
<dbReference type="InterPro" id="IPR001647">
    <property type="entry name" value="HTH_TetR"/>
</dbReference>
<dbReference type="PRINTS" id="PR00455">
    <property type="entry name" value="HTHTETR"/>
</dbReference>
<accession>A0A494Z8Z8</accession>
<keyword evidence="6" id="KW-1185">Reference proteome</keyword>
<protein>
    <submittedName>
        <fullName evidence="5">TetR/AcrR family transcriptional regulator</fullName>
    </submittedName>
</protein>
<dbReference type="EMBL" id="RBZO01000001">
    <property type="protein sequence ID" value="RKQ18539.1"/>
    <property type="molecule type" value="Genomic_DNA"/>
</dbReference>
<dbReference type="PANTHER" id="PTHR43479:SF7">
    <property type="entry name" value="TETR-FAMILY TRANSCRIPTIONAL REGULATOR"/>
    <property type="match status" value="1"/>
</dbReference>
<feature type="DNA-binding region" description="H-T-H motif" evidence="3">
    <location>
        <begin position="31"/>
        <end position="50"/>
    </location>
</feature>
<dbReference type="Gene3D" id="1.10.357.10">
    <property type="entry name" value="Tetracycline Repressor, domain 2"/>
    <property type="match status" value="1"/>
</dbReference>
<dbReference type="PROSITE" id="PS50977">
    <property type="entry name" value="HTH_TETR_2"/>
    <property type="match status" value="1"/>
</dbReference>
<keyword evidence="2 3" id="KW-0238">DNA-binding</keyword>
<organism evidence="5 6">
    <name type="scientific">Oceanobacillus bengalensis</name>
    <dbReference type="NCBI Taxonomy" id="1435466"/>
    <lineage>
        <taxon>Bacteria</taxon>
        <taxon>Bacillati</taxon>
        <taxon>Bacillota</taxon>
        <taxon>Bacilli</taxon>
        <taxon>Bacillales</taxon>
        <taxon>Bacillaceae</taxon>
        <taxon>Oceanobacillus</taxon>
    </lineage>
</organism>
<dbReference type="AlphaFoldDB" id="A0A494Z8Z8"/>
<feature type="domain" description="HTH tetR-type" evidence="4">
    <location>
        <begin position="8"/>
        <end position="68"/>
    </location>
</feature>
<dbReference type="InterPro" id="IPR009057">
    <property type="entry name" value="Homeodomain-like_sf"/>
</dbReference>
<dbReference type="InterPro" id="IPR050624">
    <property type="entry name" value="HTH-type_Tx_Regulator"/>
</dbReference>
<evidence type="ECO:0000313" key="6">
    <source>
        <dbReference type="Proteomes" id="UP000281813"/>
    </source>
</evidence>
<dbReference type="GO" id="GO:0003677">
    <property type="term" value="F:DNA binding"/>
    <property type="evidence" value="ECO:0007669"/>
    <property type="project" value="UniProtKB-UniRule"/>
</dbReference>
<comment type="caution">
    <text evidence="5">The sequence shown here is derived from an EMBL/GenBank/DDBJ whole genome shotgun (WGS) entry which is preliminary data.</text>
</comment>
<dbReference type="PANTHER" id="PTHR43479">
    <property type="entry name" value="ACREF/ENVCD OPERON REPRESSOR-RELATED"/>
    <property type="match status" value="1"/>
</dbReference>
<evidence type="ECO:0000256" key="1">
    <source>
        <dbReference type="ARBA" id="ARBA00022491"/>
    </source>
</evidence>
<evidence type="ECO:0000259" key="4">
    <source>
        <dbReference type="PROSITE" id="PS50977"/>
    </source>
</evidence>
<name>A0A494Z8Z8_9BACI</name>
<proteinExistence type="predicted"/>
<dbReference type="Proteomes" id="UP000281813">
    <property type="component" value="Unassembled WGS sequence"/>
</dbReference>
<evidence type="ECO:0000256" key="2">
    <source>
        <dbReference type="ARBA" id="ARBA00023125"/>
    </source>
</evidence>
<reference evidence="5 6" key="1">
    <citation type="journal article" date="2015" name="Antonie Van Leeuwenhoek">
        <title>Oceanobacillus bengalensis sp. nov., a bacterium isolated from seawater of the Bay of Bengal.</title>
        <authorList>
            <person name="Yongchang O."/>
            <person name="Xiang W."/>
            <person name="Wang G."/>
        </authorList>
    </citation>
    <scope>NUCLEOTIDE SEQUENCE [LARGE SCALE GENOMIC DNA]</scope>
    <source>
        <strain evidence="5 6">MCCC 1K00260</strain>
    </source>
</reference>
<dbReference type="OrthoDB" id="9810250at2"/>
<dbReference type="SUPFAM" id="SSF46689">
    <property type="entry name" value="Homeodomain-like"/>
    <property type="match status" value="1"/>
</dbReference>
<gene>
    <name evidence="5" type="ORF">D8M05_00015</name>
</gene>
<keyword evidence="1" id="KW-0678">Repressor</keyword>
<evidence type="ECO:0000313" key="5">
    <source>
        <dbReference type="EMBL" id="RKQ18539.1"/>
    </source>
</evidence>
<dbReference type="Pfam" id="PF00440">
    <property type="entry name" value="TetR_N"/>
    <property type="match status" value="1"/>
</dbReference>
<sequence>MYILDEISSAREYIIQAFLELLASKTFEMITVKEIVKKAGISRSTFYIHYKDKYELMVHIREHITTEFLSFYTIDRGEKIDPSLSINTITYKICQHIFKYRNFYQHEFDKPEYTQKLSNALAEELTQVYEDQSYAIFASFGTIGYLTFWVRNNFQMSPLEAAEDLGKIGMTDWSVQRKKM</sequence>